<protein>
    <submittedName>
        <fullName evidence="2">Beta-lactamase class A</fullName>
        <ecNumber evidence="2">3.5.2.6</ecNumber>
    </submittedName>
</protein>
<dbReference type="PANTHER" id="PTHR35333">
    <property type="entry name" value="BETA-LACTAMASE"/>
    <property type="match status" value="1"/>
</dbReference>
<dbReference type="InterPro" id="IPR045155">
    <property type="entry name" value="Beta-lactam_cat"/>
</dbReference>
<dbReference type="Pfam" id="PF13354">
    <property type="entry name" value="Beta-lactamase2"/>
    <property type="match status" value="1"/>
</dbReference>
<sequence>MSVEALVRGLCAELDEGGLHGSFLVRDLDTGEELGIEPDLEFPIASLVKVPLAAATLDRIARGELDGAARLHVEPGRVTTPGPTGITRFRHPVDIAVDDLLYLAVALSDGAASDALFGLTPPEEVAAWLRSAGLHGITVRRHLMSDLLDTPAERLDPEDLHLAYALAIEAQTAGRGHRLRQLDVSRSNSGSARAMVDLLEALWRPSAVPEGVAARVRELMAANVLRHRLAPDFASDAARWSSKTGTLLNMRHEAGVVEHADGRTFAVAALTASRVAAMVQPGAEALMGRVARALRDHLREL</sequence>
<dbReference type="GO" id="GO:0046677">
    <property type="term" value="P:response to antibiotic"/>
    <property type="evidence" value="ECO:0007669"/>
    <property type="project" value="InterPro"/>
</dbReference>
<evidence type="ECO:0000259" key="1">
    <source>
        <dbReference type="Pfam" id="PF13354"/>
    </source>
</evidence>
<comment type="caution">
    <text evidence="2">The sequence shown here is derived from an EMBL/GenBank/DDBJ whole genome shotgun (WGS) entry which is preliminary data.</text>
</comment>
<dbReference type="GO" id="GO:0008800">
    <property type="term" value="F:beta-lactamase activity"/>
    <property type="evidence" value="ECO:0007669"/>
    <property type="project" value="UniProtKB-EC"/>
</dbReference>
<dbReference type="SUPFAM" id="SSF56601">
    <property type="entry name" value="beta-lactamase/transpeptidase-like"/>
    <property type="match status" value="1"/>
</dbReference>
<dbReference type="InterPro" id="IPR000871">
    <property type="entry name" value="Beta-lactam_class-A"/>
</dbReference>
<keyword evidence="2" id="KW-0378">Hydrolase</keyword>
<dbReference type="AlphaFoldDB" id="A0A853BWA2"/>
<name>A0A853BWA2_9ACTN</name>
<proteinExistence type="predicted"/>
<dbReference type="Gene3D" id="3.40.710.10">
    <property type="entry name" value="DD-peptidase/beta-lactamase superfamily"/>
    <property type="match status" value="1"/>
</dbReference>
<dbReference type="RefSeq" id="WP_179770075.1">
    <property type="nucleotide sequence ID" value="NZ_JACCFO010000001.1"/>
</dbReference>
<dbReference type="GO" id="GO:0030655">
    <property type="term" value="P:beta-lactam antibiotic catabolic process"/>
    <property type="evidence" value="ECO:0007669"/>
    <property type="project" value="InterPro"/>
</dbReference>
<gene>
    <name evidence="2" type="ORF">HNR12_005302</name>
</gene>
<dbReference type="EMBL" id="JACCFO010000001">
    <property type="protein sequence ID" value="NYI99025.1"/>
    <property type="molecule type" value="Genomic_DNA"/>
</dbReference>
<organism evidence="2 3">
    <name type="scientific">Streptomonospora nanhaiensis</name>
    <dbReference type="NCBI Taxonomy" id="1323731"/>
    <lineage>
        <taxon>Bacteria</taxon>
        <taxon>Bacillati</taxon>
        <taxon>Actinomycetota</taxon>
        <taxon>Actinomycetes</taxon>
        <taxon>Streptosporangiales</taxon>
        <taxon>Nocardiopsidaceae</taxon>
        <taxon>Streptomonospora</taxon>
    </lineage>
</organism>
<evidence type="ECO:0000313" key="2">
    <source>
        <dbReference type="EMBL" id="NYI99025.1"/>
    </source>
</evidence>
<dbReference type="PANTHER" id="PTHR35333:SF3">
    <property type="entry name" value="BETA-LACTAMASE-TYPE TRANSPEPTIDASE FOLD CONTAINING PROTEIN"/>
    <property type="match status" value="1"/>
</dbReference>
<dbReference type="InterPro" id="IPR012338">
    <property type="entry name" value="Beta-lactam/transpept-like"/>
</dbReference>
<keyword evidence="3" id="KW-1185">Reference proteome</keyword>
<evidence type="ECO:0000313" key="3">
    <source>
        <dbReference type="Proteomes" id="UP000575985"/>
    </source>
</evidence>
<dbReference type="EC" id="3.5.2.6" evidence="2"/>
<reference evidence="2 3" key="1">
    <citation type="submission" date="2020-07" db="EMBL/GenBank/DDBJ databases">
        <title>Sequencing the genomes of 1000 actinobacteria strains.</title>
        <authorList>
            <person name="Klenk H.-P."/>
        </authorList>
    </citation>
    <scope>NUCLEOTIDE SEQUENCE [LARGE SCALE GENOMIC DNA]</scope>
    <source>
        <strain evidence="2 3">DSM 45927</strain>
    </source>
</reference>
<accession>A0A853BWA2</accession>
<feature type="domain" description="Beta-lactamase class A catalytic" evidence="1">
    <location>
        <begin position="22"/>
        <end position="271"/>
    </location>
</feature>
<dbReference type="Proteomes" id="UP000575985">
    <property type="component" value="Unassembled WGS sequence"/>
</dbReference>